<reference evidence="2" key="1">
    <citation type="submission" date="2025-08" db="UniProtKB">
        <authorList>
            <consortium name="RefSeq"/>
        </authorList>
    </citation>
    <scope>IDENTIFICATION</scope>
</reference>
<evidence type="ECO:0000313" key="2">
    <source>
        <dbReference type="RefSeq" id="XP_014487878.1"/>
    </source>
</evidence>
<dbReference type="GeneID" id="106751495"/>
<dbReference type="Proteomes" id="UP000515204">
    <property type="component" value="Unplaced"/>
</dbReference>
<organism evidence="1 2">
    <name type="scientific">Dinoponera quadriceps</name>
    <name type="common">South American ant</name>
    <dbReference type="NCBI Taxonomy" id="609295"/>
    <lineage>
        <taxon>Eukaryota</taxon>
        <taxon>Metazoa</taxon>
        <taxon>Ecdysozoa</taxon>
        <taxon>Arthropoda</taxon>
        <taxon>Hexapoda</taxon>
        <taxon>Insecta</taxon>
        <taxon>Pterygota</taxon>
        <taxon>Neoptera</taxon>
        <taxon>Endopterygota</taxon>
        <taxon>Hymenoptera</taxon>
        <taxon>Apocrita</taxon>
        <taxon>Aculeata</taxon>
        <taxon>Formicoidea</taxon>
        <taxon>Formicidae</taxon>
        <taxon>Ponerinae</taxon>
        <taxon>Ponerini</taxon>
        <taxon>Dinoponera</taxon>
    </lineage>
</organism>
<dbReference type="AlphaFoldDB" id="A0A6P3YBV7"/>
<sequence length="132" mass="15492">MEYPIGKHLDRHISFYLTQLSYEMQPGRLSALEMMHTIITGFPLKTLIARSGYIFLMAGVRLINDDDPTCRKLCAKCIKEMINRMPSNEKNKLFEIVIEWLKDDKVITDYRESLNNELFPSNQSQRRSESFL</sequence>
<dbReference type="SUPFAM" id="SSF48371">
    <property type="entry name" value="ARM repeat"/>
    <property type="match status" value="1"/>
</dbReference>
<dbReference type="GO" id="GO:0030686">
    <property type="term" value="C:90S preribosome"/>
    <property type="evidence" value="ECO:0007669"/>
    <property type="project" value="TreeGrafter"/>
</dbReference>
<keyword evidence="1" id="KW-1185">Reference proteome</keyword>
<dbReference type="PANTHER" id="PTHR17695">
    <property type="entry name" value="SMALL SUBUNIT PROCESSOME COMPONENT 20 HOMOLOG"/>
    <property type="match status" value="1"/>
</dbReference>
<proteinExistence type="predicted"/>
<dbReference type="RefSeq" id="XP_014487878.1">
    <property type="nucleotide sequence ID" value="XM_014632392.1"/>
</dbReference>
<accession>A0A6P3YBV7</accession>
<protein>
    <submittedName>
        <fullName evidence="2">Small subunit processome component 20 homolog</fullName>
    </submittedName>
</protein>
<dbReference type="InterPro" id="IPR016024">
    <property type="entry name" value="ARM-type_fold"/>
</dbReference>
<dbReference type="OrthoDB" id="360653at2759"/>
<dbReference type="GO" id="GO:0032040">
    <property type="term" value="C:small-subunit processome"/>
    <property type="evidence" value="ECO:0007669"/>
    <property type="project" value="TreeGrafter"/>
</dbReference>
<dbReference type="PANTHER" id="PTHR17695:SF11">
    <property type="entry name" value="SMALL SUBUNIT PROCESSOME COMPONENT 20 HOMOLOG"/>
    <property type="match status" value="1"/>
</dbReference>
<evidence type="ECO:0000313" key="1">
    <source>
        <dbReference type="Proteomes" id="UP000515204"/>
    </source>
</evidence>
<dbReference type="KEGG" id="dqu:106751495"/>
<dbReference type="InterPro" id="IPR052575">
    <property type="entry name" value="SSU_processome_comp_20"/>
</dbReference>
<name>A0A6P3YBV7_DINQU</name>
<gene>
    <name evidence="2" type="primary">LOC106751495</name>
</gene>